<keyword evidence="2" id="KW-1185">Reference proteome</keyword>
<evidence type="ECO:0000313" key="1">
    <source>
        <dbReference type="EMBL" id="KAK4136628.1"/>
    </source>
</evidence>
<comment type="caution">
    <text evidence="1">The sequence shown here is derived from an EMBL/GenBank/DDBJ whole genome shotgun (WGS) entry which is preliminary data.</text>
</comment>
<evidence type="ECO:0000313" key="2">
    <source>
        <dbReference type="Proteomes" id="UP001304895"/>
    </source>
</evidence>
<name>A0AAN6ZG63_9PEZI</name>
<reference evidence="1" key="2">
    <citation type="submission" date="2023-05" db="EMBL/GenBank/DDBJ databases">
        <authorList>
            <consortium name="Lawrence Berkeley National Laboratory"/>
            <person name="Steindorff A."/>
            <person name="Hensen N."/>
            <person name="Bonometti L."/>
            <person name="Westerberg I."/>
            <person name="Brannstrom I.O."/>
            <person name="Guillou S."/>
            <person name="Cros-Aarteil S."/>
            <person name="Calhoun S."/>
            <person name="Haridas S."/>
            <person name="Kuo A."/>
            <person name="Mondo S."/>
            <person name="Pangilinan J."/>
            <person name="Riley R."/>
            <person name="Labutti K."/>
            <person name="Andreopoulos B."/>
            <person name="Lipzen A."/>
            <person name="Chen C."/>
            <person name="Yanf M."/>
            <person name="Daum C."/>
            <person name="Ng V."/>
            <person name="Clum A."/>
            <person name="Ohm R."/>
            <person name="Martin F."/>
            <person name="Silar P."/>
            <person name="Natvig D."/>
            <person name="Lalanne C."/>
            <person name="Gautier V."/>
            <person name="Ament-Velasquez S.L."/>
            <person name="Kruys A."/>
            <person name="Hutchinson M.I."/>
            <person name="Powell A.J."/>
            <person name="Barry K."/>
            <person name="Miller A.N."/>
            <person name="Grigoriev I.V."/>
            <person name="Debuchy R."/>
            <person name="Gladieux P."/>
            <person name="Thoren M.H."/>
            <person name="Johannesson H."/>
        </authorList>
    </citation>
    <scope>NUCLEOTIDE SEQUENCE</scope>
    <source>
        <strain evidence="1">CBS 123565</strain>
    </source>
</reference>
<protein>
    <submittedName>
        <fullName evidence="1">Uncharacterized protein</fullName>
    </submittedName>
</protein>
<dbReference type="Proteomes" id="UP001304895">
    <property type="component" value="Unassembled WGS sequence"/>
</dbReference>
<organism evidence="1 2">
    <name type="scientific">Trichocladium antarcticum</name>
    <dbReference type="NCBI Taxonomy" id="1450529"/>
    <lineage>
        <taxon>Eukaryota</taxon>
        <taxon>Fungi</taxon>
        <taxon>Dikarya</taxon>
        <taxon>Ascomycota</taxon>
        <taxon>Pezizomycotina</taxon>
        <taxon>Sordariomycetes</taxon>
        <taxon>Sordariomycetidae</taxon>
        <taxon>Sordariales</taxon>
        <taxon>Chaetomiaceae</taxon>
        <taxon>Trichocladium</taxon>
    </lineage>
</organism>
<accession>A0AAN6ZG63</accession>
<dbReference type="EMBL" id="MU853403">
    <property type="protein sequence ID" value="KAK4136628.1"/>
    <property type="molecule type" value="Genomic_DNA"/>
</dbReference>
<gene>
    <name evidence="1" type="ORF">BT67DRAFT_186285</name>
</gene>
<reference evidence="1" key="1">
    <citation type="journal article" date="2023" name="Mol. Phylogenet. Evol.">
        <title>Genome-scale phylogeny and comparative genomics of the fungal order Sordariales.</title>
        <authorList>
            <person name="Hensen N."/>
            <person name="Bonometti L."/>
            <person name="Westerberg I."/>
            <person name="Brannstrom I.O."/>
            <person name="Guillou S."/>
            <person name="Cros-Aarteil S."/>
            <person name="Calhoun S."/>
            <person name="Haridas S."/>
            <person name="Kuo A."/>
            <person name="Mondo S."/>
            <person name="Pangilinan J."/>
            <person name="Riley R."/>
            <person name="LaButti K."/>
            <person name="Andreopoulos B."/>
            <person name="Lipzen A."/>
            <person name="Chen C."/>
            <person name="Yan M."/>
            <person name="Daum C."/>
            <person name="Ng V."/>
            <person name="Clum A."/>
            <person name="Steindorff A."/>
            <person name="Ohm R.A."/>
            <person name="Martin F."/>
            <person name="Silar P."/>
            <person name="Natvig D.O."/>
            <person name="Lalanne C."/>
            <person name="Gautier V."/>
            <person name="Ament-Velasquez S.L."/>
            <person name="Kruys A."/>
            <person name="Hutchinson M.I."/>
            <person name="Powell A.J."/>
            <person name="Barry K."/>
            <person name="Miller A.N."/>
            <person name="Grigoriev I.V."/>
            <person name="Debuchy R."/>
            <person name="Gladieux P."/>
            <person name="Hiltunen Thoren M."/>
            <person name="Johannesson H."/>
        </authorList>
    </citation>
    <scope>NUCLEOTIDE SEQUENCE</scope>
    <source>
        <strain evidence="1">CBS 123565</strain>
    </source>
</reference>
<proteinExistence type="predicted"/>
<dbReference type="AlphaFoldDB" id="A0AAN6ZG63"/>
<sequence>MTPKTIVYVFESREASVHIVLPWPDILSDEVCRHQSGNPGSGWQKKPQPTPLLALLHFLCGELIPVPERSASALTEYTLLSLKNIIARHETGIHIRTRFLSSADCRSASHGTGSSQKDPACSRVFAMLVEGGGRQTGCTTEPVRVKCRSKSG</sequence>